<dbReference type="Gene3D" id="3.30.530.20">
    <property type="match status" value="2"/>
</dbReference>
<dbReference type="Pfam" id="PF10604">
    <property type="entry name" value="Polyketide_cyc2"/>
    <property type="match status" value="1"/>
</dbReference>
<sequence>MTIRMTHTRVVEAPAAEVYGLVADVTRWPVIFAPTVLVRHLHRGADEERFRLWATVNGSVTDWTSRRTLDPAGLAITFEQERSRAPIASMGGQWRFTADGPRTTTVTLDHSFTVTDGVEPDVVAGAVDRNSISELAALARIAELGYPVDEIVVGFEDRVTLEASAAELYDFVYHSDRWPDHVPHVDRVVLTEDANGVQEMEMDTVTAGGIAHTTKSIRVCVPDERIDYKQQLPPAMLIGHSGAWEFADDPAGVVVTARHTVAIDPAAAREILGADTDLADARAYLGEALGTNSRNTLLCAVRYIAARRAESAKSAS</sequence>
<dbReference type="InterPro" id="IPR023393">
    <property type="entry name" value="START-like_dom_sf"/>
</dbReference>
<dbReference type="InterPro" id="IPR005031">
    <property type="entry name" value="COQ10_START"/>
</dbReference>
<accession>A0A7X6M1U6</accession>
<dbReference type="CDD" id="cd08861">
    <property type="entry name" value="OtcD1_ARO-CYC_like"/>
    <property type="match status" value="2"/>
</dbReference>
<evidence type="ECO:0000259" key="1">
    <source>
        <dbReference type="Pfam" id="PF03364"/>
    </source>
</evidence>
<dbReference type="InterPro" id="IPR019587">
    <property type="entry name" value="Polyketide_cyclase/dehydratase"/>
</dbReference>
<dbReference type="EMBL" id="JAAXPE010000022">
    <property type="protein sequence ID" value="NKY87822.1"/>
    <property type="molecule type" value="Genomic_DNA"/>
</dbReference>
<proteinExistence type="predicted"/>
<dbReference type="Pfam" id="PF03364">
    <property type="entry name" value="Polyketide_cyc"/>
    <property type="match status" value="1"/>
</dbReference>
<comment type="caution">
    <text evidence="2">The sequence shown here is derived from an EMBL/GenBank/DDBJ whole genome shotgun (WGS) entry which is preliminary data.</text>
</comment>
<organism evidence="2 3">
    <name type="scientific">Nocardia veterana</name>
    <dbReference type="NCBI Taxonomy" id="132249"/>
    <lineage>
        <taxon>Bacteria</taxon>
        <taxon>Bacillati</taxon>
        <taxon>Actinomycetota</taxon>
        <taxon>Actinomycetes</taxon>
        <taxon>Mycobacteriales</taxon>
        <taxon>Nocardiaceae</taxon>
        <taxon>Nocardia</taxon>
    </lineage>
</organism>
<evidence type="ECO:0000313" key="3">
    <source>
        <dbReference type="Proteomes" id="UP000523447"/>
    </source>
</evidence>
<dbReference type="SUPFAM" id="SSF55961">
    <property type="entry name" value="Bet v1-like"/>
    <property type="match status" value="2"/>
</dbReference>
<feature type="domain" description="Coenzyme Q-binding protein COQ10 START" evidence="1">
    <location>
        <begin position="162"/>
        <end position="262"/>
    </location>
</feature>
<dbReference type="AlphaFoldDB" id="A0A7X6M1U6"/>
<gene>
    <name evidence="2" type="ORF">HGA07_19575</name>
</gene>
<keyword evidence="3" id="KW-1185">Reference proteome</keyword>
<reference evidence="2 3" key="1">
    <citation type="submission" date="2020-04" db="EMBL/GenBank/DDBJ databases">
        <title>MicrobeNet Type strains.</title>
        <authorList>
            <person name="Nicholson A.C."/>
        </authorList>
    </citation>
    <scope>NUCLEOTIDE SEQUENCE [LARGE SCALE GENOMIC DNA]</scope>
    <source>
        <strain evidence="2 3">DSM 44445</strain>
    </source>
</reference>
<protein>
    <submittedName>
        <fullName evidence="2">Cyclase</fullName>
    </submittedName>
</protein>
<dbReference type="Proteomes" id="UP000523447">
    <property type="component" value="Unassembled WGS sequence"/>
</dbReference>
<evidence type="ECO:0000313" key="2">
    <source>
        <dbReference type="EMBL" id="NKY87822.1"/>
    </source>
</evidence>
<name>A0A7X6M1U6_9NOCA</name>
<dbReference type="RefSeq" id="WP_040724446.1">
    <property type="nucleotide sequence ID" value="NZ_CAWPHS010000015.1"/>
</dbReference>